<organism evidence="1 2">
    <name type="scientific">Cyberlindnera jadinii (strain ATCC 18201 / CBS 1600 / BCRC 20928 / JCM 3617 / NBRC 0987 / NRRL Y-1542)</name>
    <name type="common">Torula yeast</name>
    <name type="synonym">Candida utilis</name>
    <dbReference type="NCBI Taxonomy" id="983966"/>
    <lineage>
        <taxon>Eukaryota</taxon>
        <taxon>Fungi</taxon>
        <taxon>Dikarya</taxon>
        <taxon>Ascomycota</taxon>
        <taxon>Saccharomycotina</taxon>
        <taxon>Saccharomycetes</taxon>
        <taxon>Phaffomycetales</taxon>
        <taxon>Phaffomycetaceae</taxon>
        <taxon>Cyberlindnera</taxon>
    </lineage>
</organism>
<name>A0A1E4S706_CYBJN</name>
<feature type="non-terminal residue" evidence="1">
    <location>
        <position position="1"/>
    </location>
</feature>
<dbReference type="AlphaFoldDB" id="A0A1E4S706"/>
<dbReference type="EMBL" id="KV453926">
    <property type="protein sequence ID" value="ODV75295.1"/>
    <property type="molecule type" value="Genomic_DNA"/>
</dbReference>
<gene>
    <name evidence="1" type="ORF">CYBJADRAFT_171224</name>
</gene>
<dbReference type="RefSeq" id="XP_020072334.1">
    <property type="nucleotide sequence ID" value="XM_020216198.1"/>
</dbReference>
<reference evidence="1 2" key="1">
    <citation type="journal article" date="2016" name="Proc. Natl. Acad. Sci. U.S.A.">
        <title>Comparative genomics of biotechnologically important yeasts.</title>
        <authorList>
            <person name="Riley R."/>
            <person name="Haridas S."/>
            <person name="Wolfe K.H."/>
            <person name="Lopes M.R."/>
            <person name="Hittinger C.T."/>
            <person name="Goeker M."/>
            <person name="Salamov A.A."/>
            <person name="Wisecaver J.H."/>
            <person name="Long T.M."/>
            <person name="Calvey C.H."/>
            <person name="Aerts A.L."/>
            <person name="Barry K.W."/>
            <person name="Choi C."/>
            <person name="Clum A."/>
            <person name="Coughlan A.Y."/>
            <person name="Deshpande S."/>
            <person name="Douglass A.P."/>
            <person name="Hanson S.J."/>
            <person name="Klenk H.-P."/>
            <person name="LaButti K.M."/>
            <person name="Lapidus A."/>
            <person name="Lindquist E.A."/>
            <person name="Lipzen A.M."/>
            <person name="Meier-Kolthoff J.P."/>
            <person name="Ohm R.A."/>
            <person name="Otillar R.P."/>
            <person name="Pangilinan J.L."/>
            <person name="Peng Y."/>
            <person name="Rokas A."/>
            <person name="Rosa C.A."/>
            <person name="Scheuner C."/>
            <person name="Sibirny A.A."/>
            <person name="Slot J.C."/>
            <person name="Stielow J.B."/>
            <person name="Sun H."/>
            <person name="Kurtzman C.P."/>
            <person name="Blackwell M."/>
            <person name="Grigoriev I.V."/>
            <person name="Jeffries T.W."/>
        </authorList>
    </citation>
    <scope>NUCLEOTIDE SEQUENCE [LARGE SCALE GENOMIC DNA]</scope>
    <source>
        <strain evidence="2">ATCC 18201 / CBS 1600 / BCRC 20928 / JCM 3617 / NBRC 0987 / NRRL Y-1542</strain>
    </source>
</reference>
<dbReference type="Proteomes" id="UP000094389">
    <property type="component" value="Unassembled WGS sequence"/>
</dbReference>
<accession>A0A1E4S706</accession>
<evidence type="ECO:0000313" key="1">
    <source>
        <dbReference type="EMBL" id="ODV75295.1"/>
    </source>
</evidence>
<sequence length="100" mass="10524">KVVETKVVETKVEGSQTIVTTRTVTSTLAEASDETYIEKDTVDKKSDVVTGYTDEHYTVETSVGTGEAISTQAVISTFDGSAMRVVGSALAAILAGILFC</sequence>
<dbReference type="GeneID" id="30990594"/>
<protein>
    <submittedName>
        <fullName evidence="1">Uncharacterized protein</fullName>
    </submittedName>
</protein>
<evidence type="ECO:0000313" key="2">
    <source>
        <dbReference type="Proteomes" id="UP000094389"/>
    </source>
</evidence>
<proteinExistence type="predicted"/>
<keyword evidence="2" id="KW-1185">Reference proteome</keyword>